<dbReference type="InterPro" id="IPR050422">
    <property type="entry name" value="X-Pro_aminopeptidase_P"/>
</dbReference>
<dbReference type="Gene3D" id="3.40.350.10">
    <property type="entry name" value="Creatinase/prolidase N-terminal domain"/>
    <property type="match status" value="3"/>
</dbReference>
<dbReference type="InterPro" id="IPR000587">
    <property type="entry name" value="Creatinase_N"/>
</dbReference>
<dbReference type="Pfam" id="PF16189">
    <property type="entry name" value="Creatinase_N_2"/>
    <property type="match status" value="1"/>
</dbReference>
<reference evidence="2" key="2">
    <citation type="submission" date="2025-09" db="UniProtKB">
        <authorList>
            <consortium name="Ensembl"/>
        </authorList>
    </citation>
    <scope>IDENTIFICATION</scope>
</reference>
<dbReference type="AlphaFoldDB" id="A0A673G5E0"/>
<dbReference type="SUPFAM" id="SSF53092">
    <property type="entry name" value="Creatinase/prolidase N-terminal domain"/>
    <property type="match status" value="1"/>
</dbReference>
<dbReference type="Ensembl" id="ENSSRHT00000009153.1">
    <property type="protein sequence ID" value="ENSSRHP00000008871.1"/>
    <property type="gene ID" value="ENSSRHG00000005103.1"/>
</dbReference>
<name>A0A673G5E0_9TELE</name>
<dbReference type="PANTHER" id="PTHR43763:SF6">
    <property type="entry name" value="XAA-PRO AMINOPEPTIDASE 1"/>
    <property type="match status" value="1"/>
</dbReference>
<accession>A0A673G5E0</accession>
<keyword evidence="3" id="KW-1185">Reference proteome</keyword>
<protein>
    <submittedName>
        <fullName evidence="2">Xaa-Pro aminopeptidase 1-like</fullName>
    </submittedName>
</protein>
<evidence type="ECO:0000259" key="1">
    <source>
        <dbReference type="Pfam" id="PF01321"/>
    </source>
</evidence>
<feature type="domain" description="Creatinase N-terminal" evidence="1">
    <location>
        <begin position="11"/>
        <end position="147"/>
    </location>
</feature>
<dbReference type="FunFam" id="3.40.350.10:FF:000001">
    <property type="entry name" value="Putative xaa-Pro aminopeptidase 1"/>
    <property type="match status" value="1"/>
</dbReference>
<organism evidence="2 3">
    <name type="scientific">Sinocyclocheilus rhinocerous</name>
    <dbReference type="NCBI Taxonomy" id="307959"/>
    <lineage>
        <taxon>Eukaryota</taxon>
        <taxon>Metazoa</taxon>
        <taxon>Chordata</taxon>
        <taxon>Craniata</taxon>
        <taxon>Vertebrata</taxon>
        <taxon>Euteleostomi</taxon>
        <taxon>Actinopterygii</taxon>
        <taxon>Neopterygii</taxon>
        <taxon>Teleostei</taxon>
        <taxon>Ostariophysi</taxon>
        <taxon>Cypriniformes</taxon>
        <taxon>Cyprinidae</taxon>
        <taxon>Cyprininae</taxon>
        <taxon>Sinocyclocheilus</taxon>
    </lineage>
</organism>
<dbReference type="InterPro" id="IPR029149">
    <property type="entry name" value="Creatin/AminoP/Spt16_N"/>
</dbReference>
<dbReference type="Pfam" id="PF01321">
    <property type="entry name" value="Creatinase_N"/>
    <property type="match status" value="1"/>
</dbReference>
<sequence length="287" mass="32433">MSPKITVELLRQLRQAMKNSKYITEPIQAYIVPSGDAHQSEYIAPCDCRREFICGFNGSAGTAIVTEQHAALWTDGRYFLQASQQMDNNWTLMKMGLKETPSQEDWLISVLPENSKVGVDPWIIAADQWKNMSKALSNAGHSLVAVQDNLIDAIWEDRPPRPSTKLIALRLKYAGLTWQDKVTALRGKMAERKVSWFVVTALDEIAWLFNLRGSDIEYNPVFFAYEHLELDSPSKPELTIQCFPYESVYTELRAVCAALAPKEKMWICDKASCALTQVIPKVSPDSQ</sequence>
<proteinExistence type="predicted"/>
<evidence type="ECO:0000313" key="3">
    <source>
        <dbReference type="Proteomes" id="UP000472270"/>
    </source>
</evidence>
<reference evidence="2" key="1">
    <citation type="submission" date="2025-08" db="UniProtKB">
        <authorList>
            <consortium name="Ensembl"/>
        </authorList>
    </citation>
    <scope>IDENTIFICATION</scope>
</reference>
<evidence type="ECO:0000313" key="2">
    <source>
        <dbReference type="Ensembl" id="ENSSRHP00000008871.1"/>
    </source>
</evidence>
<gene>
    <name evidence="2" type="primary">LOC107710633</name>
</gene>
<dbReference type="PANTHER" id="PTHR43763">
    <property type="entry name" value="XAA-PRO AMINOPEPTIDASE 1"/>
    <property type="match status" value="1"/>
</dbReference>
<dbReference type="Proteomes" id="UP000472270">
    <property type="component" value="Unassembled WGS sequence"/>
</dbReference>